<keyword evidence="2" id="KW-0614">Plasmid</keyword>
<reference evidence="2 3" key="2">
    <citation type="journal article" date="2012" name="BMC Genomics">
        <title>A comparative genomics perspective on the genetic content of the alkaliphilic haloarchaeon Natrialba magadii ATCC 43099T.</title>
        <authorList>
            <person name="Siddaramappa S."/>
            <person name="Challacombe J.F."/>
            <person name="Decastro R.E."/>
            <person name="Pfeiffer F."/>
            <person name="Sastre D.E."/>
            <person name="Gimenez M.I."/>
            <person name="Paggi R.A."/>
            <person name="Detter J.C."/>
            <person name="Davenport K.W."/>
            <person name="Goodwin L.A."/>
            <person name="Kyrpides N."/>
            <person name="Tapia R."/>
            <person name="Pitluck S."/>
            <person name="Lucas S."/>
            <person name="Woyke T."/>
            <person name="Maupin-Furlow J.A."/>
        </authorList>
    </citation>
    <scope>NUCLEOTIDE SEQUENCE [LARGE SCALE GENOMIC DNA]</scope>
    <source>
        <strain evidence="3">ATCC 43099 / DSM 3394 / CCM 3739 / CIP 104546 / IAM 13178 / JCM 8861 / NBRC 102185 / NCIMB 2190 / MS3</strain>
    </source>
</reference>
<organism evidence="2 3">
    <name type="scientific">Natrialba magadii (strain ATCC 43099 / DSM 3394 / CCM 3739 / CIP 104546 / IAM 13178 / JCM 8861 / NBRC 102185 / NCIMB 2190 / MS3)</name>
    <name type="common">Natronobacterium magadii</name>
    <dbReference type="NCBI Taxonomy" id="547559"/>
    <lineage>
        <taxon>Archaea</taxon>
        <taxon>Methanobacteriati</taxon>
        <taxon>Methanobacteriota</taxon>
        <taxon>Stenosarchaea group</taxon>
        <taxon>Halobacteria</taxon>
        <taxon>Halobacteriales</taxon>
        <taxon>Natrialbaceae</taxon>
        <taxon>Natrialba</taxon>
    </lineage>
</organism>
<keyword evidence="1" id="KW-0812">Transmembrane</keyword>
<evidence type="ECO:0000313" key="3">
    <source>
        <dbReference type="Proteomes" id="UP000001879"/>
    </source>
</evidence>
<gene>
    <name evidence="2" type="ordered locus">Nmag_4129</name>
</gene>
<feature type="transmembrane region" description="Helical" evidence="1">
    <location>
        <begin position="35"/>
        <end position="54"/>
    </location>
</feature>
<keyword evidence="3" id="KW-1185">Reference proteome</keyword>
<reference evidence="3" key="1">
    <citation type="submission" date="2010-02" db="EMBL/GenBank/DDBJ databases">
        <title>Complete sequence of plasmid 2 of Natrialba magadii ATCC 43099.</title>
        <authorList>
            <consortium name="US DOE Joint Genome Institute"/>
            <person name="Lucas S."/>
            <person name="Copeland A."/>
            <person name="Lapidus A."/>
            <person name="Cheng J.-F."/>
            <person name="Bruce D."/>
            <person name="Goodwin L."/>
            <person name="Pitluck S."/>
            <person name="Davenport K."/>
            <person name="Saunders E."/>
            <person name="Detter J.C."/>
            <person name="Han C."/>
            <person name="Tapia R."/>
            <person name="Land M."/>
            <person name="Hauser L."/>
            <person name="Kyrpides N."/>
            <person name="Mikhailova N."/>
            <person name="De Castro R.E."/>
            <person name="Maupin-Furlow J.A."/>
            <person name="Woyke T."/>
        </authorList>
    </citation>
    <scope>NUCLEOTIDE SEQUENCE [LARGE SCALE GENOMIC DNA]</scope>
    <source>
        <strain evidence="3">ATCC 43099 / DSM 3394 / CCM 3739 / CIP 104546 / IAM 13178 / JCM 8861 / NBRC 102185 / NCIMB 2190 / MS3</strain>
        <plasmid evidence="3">pNMAG02</plasmid>
    </source>
</reference>
<dbReference type="KEGG" id="nmg:Nmag_4129"/>
<name>D3T239_NATMM</name>
<evidence type="ECO:0000313" key="2">
    <source>
        <dbReference type="EMBL" id="ADD07648.1"/>
    </source>
</evidence>
<dbReference type="AlphaFoldDB" id="D3T239"/>
<sequence length="101" mass="10452">MLTQIKGLRKPKTAGFRKGGESALLPSLKPTGWRIPLYAAGTLALLFAASSLAFPGAEQGSSLGTISAFAVILWAIALLGVSEYVERGNSSEQPADDASST</sequence>
<evidence type="ECO:0000256" key="1">
    <source>
        <dbReference type="SAM" id="Phobius"/>
    </source>
</evidence>
<dbReference type="HOGENOM" id="CLU_2285119_0_0_2"/>
<keyword evidence="1" id="KW-1133">Transmembrane helix</keyword>
<protein>
    <submittedName>
        <fullName evidence="2">Uncharacterized protein</fullName>
    </submittedName>
</protein>
<dbReference type="PaxDb" id="547559-Nmag_4129"/>
<geneLocation type="plasmid" evidence="2 3">
    <name>pNMAG02</name>
</geneLocation>
<dbReference type="EMBL" id="CP001934">
    <property type="protein sequence ID" value="ADD07648.1"/>
    <property type="molecule type" value="Genomic_DNA"/>
</dbReference>
<dbReference type="eggNOG" id="ENOG502N5GC">
    <property type="taxonomic scope" value="Archaea"/>
</dbReference>
<feature type="transmembrane region" description="Helical" evidence="1">
    <location>
        <begin position="60"/>
        <end position="81"/>
    </location>
</feature>
<accession>D3T239</accession>
<keyword evidence="1" id="KW-0472">Membrane</keyword>
<proteinExistence type="predicted"/>
<dbReference type="Proteomes" id="UP000001879">
    <property type="component" value="Plasmid pNMAG02"/>
</dbReference>